<protein>
    <recommendedName>
        <fullName evidence="3">Lipoprotein</fullName>
    </recommendedName>
</protein>
<evidence type="ECO:0000313" key="1">
    <source>
        <dbReference type="EMBL" id="MCC4212029.1"/>
    </source>
</evidence>
<evidence type="ECO:0008006" key="3">
    <source>
        <dbReference type="Google" id="ProtNLM"/>
    </source>
</evidence>
<sequence>MNYEAIYPLILFLLLIGCSKQEKLDIKGVWYLTSSEKPDHYSEVHITDTGYVVVGENGLSYLATYRLKSDTLIQYLRDHFVDLKITDTLEFTIERKQDSLELVNVINREARSKWVRINSVDPYTFGGDQALDSFAQKFRMRYFKNFVSGFVPENFVHKAMHNFDSSWGIQEKPFK</sequence>
<reference evidence="1 2" key="1">
    <citation type="submission" date="2021-11" db="EMBL/GenBank/DDBJ databases">
        <title>Seasonal and diel survey of microbial diversity of the Tyrrhenian coast.</title>
        <authorList>
            <person name="Gattoni G."/>
            <person name="Corral P."/>
        </authorList>
    </citation>
    <scope>NUCLEOTIDE SEQUENCE [LARGE SCALE GENOMIC DNA]</scope>
    <source>
        <strain evidence="1 2">Mr9</strain>
    </source>
</reference>
<evidence type="ECO:0000313" key="2">
    <source>
        <dbReference type="Proteomes" id="UP001197770"/>
    </source>
</evidence>
<organism evidence="1 2">
    <name type="scientific">Leeuwenhoekiella parthenopeia</name>
    <dbReference type="NCBI Taxonomy" id="2890320"/>
    <lineage>
        <taxon>Bacteria</taxon>
        <taxon>Pseudomonadati</taxon>
        <taxon>Bacteroidota</taxon>
        <taxon>Flavobacteriia</taxon>
        <taxon>Flavobacteriales</taxon>
        <taxon>Flavobacteriaceae</taxon>
        <taxon>Leeuwenhoekiella</taxon>
    </lineage>
</organism>
<name>A0ABS8GPW4_9FLAO</name>
<accession>A0ABS8GPW4</accession>
<dbReference type="Proteomes" id="UP001197770">
    <property type="component" value="Unassembled WGS sequence"/>
</dbReference>
<gene>
    <name evidence="1" type="ORF">LLW17_04800</name>
</gene>
<keyword evidence="2" id="KW-1185">Reference proteome</keyword>
<dbReference type="RefSeq" id="WP_228229126.1">
    <property type="nucleotide sequence ID" value="NZ_JAJGMW010000004.1"/>
</dbReference>
<dbReference type="EMBL" id="JAJGMW010000004">
    <property type="protein sequence ID" value="MCC4212029.1"/>
    <property type="molecule type" value="Genomic_DNA"/>
</dbReference>
<proteinExistence type="predicted"/>
<comment type="caution">
    <text evidence="1">The sequence shown here is derived from an EMBL/GenBank/DDBJ whole genome shotgun (WGS) entry which is preliminary data.</text>
</comment>